<dbReference type="GO" id="GO:0005737">
    <property type="term" value="C:cytoplasm"/>
    <property type="evidence" value="ECO:0007669"/>
    <property type="project" value="TreeGrafter"/>
</dbReference>
<keyword evidence="2" id="KW-0963">Cytoplasm</keyword>
<feature type="domain" description="GAR" evidence="7">
    <location>
        <begin position="288"/>
        <end position="361"/>
    </location>
</feature>
<dbReference type="GO" id="GO:0051015">
    <property type="term" value="F:actin filament binding"/>
    <property type="evidence" value="ECO:0007669"/>
    <property type="project" value="TreeGrafter"/>
</dbReference>
<dbReference type="GO" id="GO:0035371">
    <property type="term" value="C:microtubule plus-end"/>
    <property type="evidence" value="ECO:0007669"/>
    <property type="project" value="TreeGrafter"/>
</dbReference>
<dbReference type="GO" id="GO:0001725">
    <property type="term" value="C:stress fiber"/>
    <property type="evidence" value="ECO:0007669"/>
    <property type="project" value="TreeGrafter"/>
</dbReference>
<feature type="compositionally biased region" description="Polar residues" evidence="5">
    <location>
        <begin position="703"/>
        <end position="717"/>
    </location>
</feature>
<feature type="compositionally biased region" description="Polar residues" evidence="5">
    <location>
        <begin position="678"/>
        <end position="692"/>
    </location>
</feature>
<name>A0A9Q1HDX1_HOLLE</name>
<dbReference type="AlphaFoldDB" id="A0A9Q1HDX1"/>
<protein>
    <submittedName>
        <fullName evidence="8">GAS2-like protein pickled eggs</fullName>
    </submittedName>
</protein>
<dbReference type="OrthoDB" id="206130at2759"/>
<dbReference type="SMART" id="SM00033">
    <property type="entry name" value="CH"/>
    <property type="match status" value="1"/>
</dbReference>
<evidence type="ECO:0000259" key="6">
    <source>
        <dbReference type="PROSITE" id="PS50021"/>
    </source>
</evidence>
<feature type="domain" description="Calponin-homology (CH)" evidence="6">
    <location>
        <begin position="45"/>
        <end position="173"/>
    </location>
</feature>
<dbReference type="InterPro" id="IPR036534">
    <property type="entry name" value="GAR_dom_sf"/>
</dbReference>
<dbReference type="SUPFAM" id="SSF47576">
    <property type="entry name" value="Calponin-homology domain, CH-domain"/>
    <property type="match status" value="1"/>
</dbReference>
<evidence type="ECO:0000256" key="1">
    <source>
        <dbReference type="ARBA" id="ARBA00004245"/>
    </source>
</evidence>
<dbReference type="SUPFAM" id="SSF143575">
    <property type="entry name" value="GAS2 domain-like"/>
    <property type="match status" value="1"/>
</dbReference>
<feature type="compositionally biased region" description="Polar residues" evidence="5">
    <location>
        <begin position="394"/>
        <end position="411"/>
    </location>
</feature>
<feature type="region of interest" description="Disordered" evidence="5">
    <location>
        <begin position="194"/>
        <end position="279"/>
    </location>
</feature>
<feature type="compositionally biased region" description="Basic and acidic residues" evidence="5">
    <location>
        <begin position="725"/>
        <end position="740"/>
    </location>
</feature>
<feature type="compositionally biased region" description="Basic and acidic residues" evidence="5">
    <location>
        <begin position="653"/>
        <end position="669"/>
    </location>
</feature>
<sequence>MATTDEYSNNNKCNGKYCDPYDERYNTHWEAKPIRPYKTKDEYLYAMREDLTEWLNDLYKLKISPETFFDSLDNGVILCKHGNRVQRLALQFRQLNNVINNTGMDFKTGEIKYRASAKSGTFQARDNISNFIHWCRTCLKINSVLMFETDDLVLRKNDRSFILCLLEVARRGGLVGMPVPLLVQFEREIDRELNGETPSEPDSLGSTDSSNPSSATATDIEPESPSEADSEGRSMDTSPEPPVGKISRTRSSIPKRLPFTPQRQPKNINEEREEEEPEEYVQVRLSEEILKTLDERVVRDLVNLCTCPNQFPMIREAEGKYKIGDSQTLIFVRILRNHVMVRVGGGWDTLEHYLDKHDPCRCQAHKGGNVTRSRSIPRSGGPYADISLRRGSYQGVSNRPKSFKSDSTSANDSDETESVKSLPSKSTVEKYRPTTLQLPSRSSARNNQHHMSPTEGSLSSDSQTPSSEASSKFEESFSGRTRLTPARQEKQCRSAPGSPRMGRKSRLAIPKSKPPSSATEEFLRKKREAQRKVSAGSRIRSAPSSPTRNRSLPSELAKYDNPPSELLKRVTGANGGQPKLSRSPSRQSRGATTHGRLSVGSRERSLSPAVRSSPLRKAASFTAKDKENIMLYIKRDSAGRHRLDSNSSCDSVESLKDKSKDTIKAESKQKVFSPSKRLINSQKSKRSVSSGRTGYHSRDNSLERNFSNNNKNLTARSKSLCRNDGPTERRRVSLPRDENFFKTPRKPRSRSNSFCSEPGDLDMLQCRSGRTSPTDSIKSNSSTKSLSRLRPVTPVPSNMKVDTEVVTPMRKDEALGPPSKIPMPVQHKRLMEQQQLQVENLRTGVASMMSWLNTRSYDHAGSGSADQYTLSHSPTSRESTSPTPSMKSDLHHDSGFEDNAHYRVTSPLGSVTSPNTP</sequence>
<dbReference type="InterPro" id="IPR003108">
    <property type="entry name" value="GAR_dom"/>
</dbReference>
<dbReference type="CDD" id="cd21268">
    <property type="entry name" value="CH_GAS2L1_2"/>
    <property type="match status" value="1"/>
</dbReference>
<accession>A0A9Q1HDX1</accession>
<feature type="compositionally biased region" description="Polar residues" evidence="5">
    <location>
        <begin position="204"/>
        <end position="217"/>
    </location>
</feature>
<dbReference type="EMBL" id="JAIZAY010000004">
    <property type="protein sequence ID" value="KAJ8042644.1"/>
    <property type="molecule type" value="Genomic_DNA"/>
</dbReference>
<dbReference type="SMART" id="SM00243">
    <property type="entry name" value="GAS2"/>
    <property type="match status" value="1"/>
</dbReference>
<dbReference type="PROSITE" id="PS51460">
    <property type="entry name" value="GAR"/>
    <property type="match status" value="1"/>
</dbReference>
<dbReference type="Gene3D" id="1.10.418.10">
    <property type="entry name" value="Calponin-like domain"/>
    <property type="match status" value="1"/>
</dbReference>
<feature type="region of interest" description="Disordered" evidence="5">
    <location>
        <begin position="364"/>
        <end position="796"/>
    </location>
</feature>
<dbReference type="Pfam" id="PF00307">
    <property type="entry name" value="CH"/>
    <property type="match status" value="1"/>
</dbReference>
<feature type="region of interest" description="Disordered" evidence="5">
    <location>
        <begin position="860"/>
        <end position="917"/>
    </location>
</feature>
<dbReference type="InterPro" id="IPR036872">
    <property type="entry name" value="CH_dom_sf"/>
</dbReference>
<comment type="similarity">
    <text evidence="4">Belongs to the GAS2 family.</text>
</comment>
<comment type="caution">
    <text evidence="8">The sequence shown here is derived from an EMBL/GenBank/DDBJ whole genome shotgun (WGS) entry which is preliminary data.</text>
</comment>
<feature type="compositionally biased region" description="Polar residues" evidence="5">
    <location>
        <begin position="542"/>
        <end position="552"/>
    </location>
</feature>
<feature type="compositionally biased region" description="Polar residues" evidence="5">
    <location>
        <begin position="907"/>
        <end position="917"/>
    </location>
</feature>
<dbReference type="GO" id="GO:0051764">
    <property type="term" value="P:actin crosslink formation"/>
    <property type="evidence" value="ECO:0007669"/>
    <property type="project" value="TreeGrafter"/>
</dbReference>
<keyword evidence="9" id="KW-1185">Reference proteome</keyword>
<evidence type="ECO:0000256" key="3">
    <source>
        <dbReference type="ARBA" id="ARBA00023212"/>
    </source>
</evidence>
<gene>
    <name evidence="8" type="ORF">HOLleu_09455</name>
</gene>
<evidence type="ECO:0000256" key="4">
    <source>
        <dbReference type="ARBA" id="ARBA00038441"/>
    </source>
</evidence>
<dbReference type="Gene3D" id="3.30.920.20">
    <property type="entry name" value="Gas2-like domain"/>
    <property type="match status" value="1"/>
</dbReference>
<dbReference type="GO" id="GO:0008093">
    <property type="term" value="F:cytoskeletal anchor activity"/>
    <property type="evidence" value="ECO:0007669"/>
    <property type="project" value="TreeGrafter"/>
</dbReference>
<evidence type="ECO:0000259" key="7">
    <source>
        <dbReference type="PROSITE" id="PS51460"/>
    </source>
</evidence>
<feature type="compositionally biased region" description="Low complexity" evidence="5">
    <location>
        <begin position="871"/>
        <end position="885"/>
    </location>
</feature>
<feature type="compositionally biased region" description="Polar residues" evidence="5">
    <location>
        <begin position="580"/>
        <end position="591"/>
    </location>
</feature>
<reference evidence="8" key="1">
    <citation type="submission" date="2021-10" db="EMBL/GenBank/DDBJ databases">
        <title>Tropical sea cucumber genome reveals ecological adaptation and Cuvierian tubules defense mechanism.</title>
        <authorList>
            <person name="Chen T."/>
        </authorList>
    </citation>
    <scope>NUCLEOTIDE SEQUENCE</scope>
    <source>
        <strain evidence="8">Nanhai2018</strain>
        <tissue evidence="8">Muscle</tissue>
    </source>
</reference>
<dbReference type="PANTHER" id="PTHR46756:SF18">
    <property type="entry name" value="GAS2-LIKE PROTEIN PICKLED EGGS"/>
    <property type="match status" value="1"/>
</dbReference>
<proteinExistence type="inferred from homology"/>
<feature type="compositionally biased region" description="Low complexity" evidence="5">
    <location>
        <begin position="776"/>
        <end position="790"/>
    </location>
</feature>
<dbReference type="GO" id="GO:0005884">
    <property type="term" value="C:actin filament"/>
    <property type="evidence" value="ECO:0007669"/>
    <property type="project" value="TreeGrafter"/>
</dbReference>
<dbReference type="GO" id="GO:0001578">
    <property type="term" value="P:microtubule bundle formation"/>
    <property type="evidence" value="ECO:0007669"/>
    <property type="project" value="TreeGrafter"/>
</dbReference>
<evidence type="ECO:0000256" key="5">
    <source>
        <dbReference type="SAM" id="MobiDB-lite"/>
    </source>
</evidence>
<dbReference type="InterPro" id="IPR001715">
    <property type="entry name" value="CH_dom"/>
</dbReference>
<comment type="subcellular location">
    <subcellularLocation>
        <location evidence="1">Cytoplasm</location>
        <location evidence="1">Cytoskeleton</location>
    </subcellularLocation>
</comment>
<evidence type="ECO:0000313" key="8">
    <source>
        <dbReference type="EMBL" id="KAJ8042644.1"/>
    </source>
</evidence>
<feature type="compositionally biased region" description="Basic and acidic residues" evidence="5">
    <location>
        <begin position="888"/>
        <end position="901"/>
    </location>
</feature>
<dbReference type="PANTHER" id="PTHR46756">
    <property type="entry name" value="TRANSGELIN"/>
    <property type="match status" value="1"/>
</dbReference>
<dbReference type="GO" id="GO:0008017">
    <property type="term" value="F:microtubule binding"/>
    <property type="evidence" value="ECO:0007669"/>
    <property type="project" value="InterPro"/>
</dbReference>
<evidence type="ECO:0000256" key="2">
    <source>
        <dbReference type="ARBA" id="ARBA00022490"/>
    </source>
</evidence>
<dbReference type="Proteomes" id="UP001152320">
    <property type="component" value="Chromosome 4"/>
</dbReference>
<dbReference type="Pfam" id="PF02187">
    <property type="entry name" value="GAS2"/>
    <property type="match status" value="1"/>
</dbReference>
<feature type="compositionally biased region" description="Polar residues" evidence="5">
    <location>
        <begin position="434"/>
        <end position="465"/>
    </location>
</feature>
<feature type="compositionally biased region" description="Basic and acidic residues" evidence="5">
    <location>
        <begin position="623"/>
        <end position="644"/>
    </location>
</feature>
<feature type="compositionally biased region" description="Acidic residues" evidence="5">
    <location>
        <begin position="220"/>
        <end position="229"/>
    </location>
</feature>
<keyword evidence="3" id="KW-0206">Cytoskeleton</keyword>
<organism evidence="8 9">
    <name type="scientific">Holothuria leucospilota</name>
    <name type="common">Black long sea cucumber</name>
    <name type="synonym">Mertensiothuria leucospilota</name>
    <dbReference type="NCBI Taxonomy" id="206669"/>
    <lineage>
        <taxon>Eukaryota</taxon>
        <taxon>Metazoa</taxon>
        <taxon>Echinodermata</taxon>
        <taxon>Eleutherozoa</taxon>
        <taxon>Echinozoa</taxon>
        <taxon>Holothuroidea</taxon>
        <taxon>Aspidochirotacea</taxon>
        <taxon>Aspidochirotida</taxon>
        <taxon>Holothuriidae</taxon>
        <taxon>Holothuria</taxon>
    </lineage>
</organism>
<dbReference type="GO" id="GO:0031110">
    <property type="term" value="P:regulation of microtubule polymerization or depolymerization"/>
    <property type="evidence" value="ECO:0007669"/>
    <property type="project" value="TreeGrafter"/>
</dbReference>
<dbReference type="GO" id="GO:1904825">
    <property type="term" value="P:protein localization to microtubule plus-end"/>
    <property type="evidence" value="ECO:0007669"/>
    <property type="project" value="TreeGrafter"/>
</dbReference>
<evidence type="ECO:0000313" key="9">
    <source>
        <dbReference type="Proteomes" id="UP001152320"/>
    </source>
</evidence>
<dbReference type="PROSITE" id="PS50021">
    <property type="entry name" value="CH"/>
    <property type="match status" value="1"/>
</dbReference>